<accession>A0A5J4NP30</accession>
<evidence type="ECO:0000256" key="2">
    <source>
        <dbReference type="SAM" id="SignalP"/>
    </source>
</evidence>
<keyword evidence="2" id="KW-0732">Signal</keyword>
<name>A0A5J4NP30_9TREM</name>
<dbReference type="Proteomes" id="UP000324629">
    <property type="component" value="Unassembled WGS sequence"/>
</dbReference>
<proteinExistence type="predicted"/>
<sequence length="257" mass="28724">VLKAVCFRFLVVRVWPCFNLRTLAVAATNGAVDERSLEASCRPTTNLLPTLSTDVTLDRTRFNQIVPMLVVGLACDRQLNKTCEAIRAYFPQFVRIPKLSRTYQDSTGMFRKLMLLQPSSTEVDSPTLPLLKSLNIDVRLDPCPVAEVSDPESKNTSSGQTDSASLRTIPPDALELVMGPGRINLILGYSNVSFEVALKELLPHHVSPISGFTVMGHVAHFNLKPDALPYRHLIGKFKFQFKTYCLQYVLFERVVVL</sequence>
<keyword evidence="4" id="KW-1185">Reference proteome</keyword>
<dbReference type="Gene3D" id="3.30.300.110">
    <property type="entry name" value="Met-10+ protein-like domains"/>
    <property type="match status" value="1"/>
</dbReference>
<organism evidence="3 4">
    <name type="scientific">Paragonimus westermani</name>
    <dbReference type="NCBI Taxonomy" id="34504"/>
    <lineage>
        <taxon>Eukaryota</taxon>
        <taxon>Metazoa</taxon>
        <taxon>Spiralia</taxon>
        <taxon>Lophotrochozoa</taxon>
        <taxon>Platyhelminthes</taxon>
        <taxon>Trematoda</taxon>
        <taxon>Digenea</taxon>
        <taxon>Plagiorchiida</taxon>
        <taxon>Troglotremata</taxon>
        <taxon>Troglotrematidae</taxon>
        <taxon>Paragonimus</taxon>
    </lineage>
</organism>
<protein>
    <submittedName>
        <fullName evidence="3">Uncharacterized protein</fullName>
    </submittedName>
</protein>
<feature type="chain" id="PRO_5023876666" evidence="2">
    <location>
        <begin position="27"/>
        <end position="257"/>
    </location>
</feature>
<evidence type="ECO:0000256" key="1">
    <source>
        <dbReference type="SAM" id="MobiDB-lite"/>
    </source>
</evidence>
<dbReference type="AlphaFoldDB" id="A0A5J4NP30"/>
<evidence type="ECO:0000313" key="3">
    <source>
        <dbReference type="EMBL" id="KAA3677375.1"/>
    </source>
</evidence>
<dbReference type="EMBL" id="QNGE01001532">
    <property type="protein sequence ID" value="KAA3677375.1"/>
    <property type="molecule type" value="Genomic_DNA"/>
</dbReference>
<feature type="compositionally biased region" description="Polar residues" evidence="1">
    <location>
        <begin position="154"/>
        <end position="166"/>
    </location>
</feature>
<evidence type="ECO:0000313" key="4">
    <source>
        <dbReference type="Proteomes" id="UP000324629"/>
    </source>
</evidence>
<feature type="signal peptide" evidence="2">
    <location>
        <begin position="1"/>
        <end position="26"/>
    </location>
</feature>
<gene>
    <name evidence="3" type="ORF">DEA37_0015046</name>
</gene>
<reference evidence="3 4" key="1">
    <citation type="journal article" date="2019" name="Gigascience">
        <title>Whole-genome sequence of the oriental lung fluke Paragonimus westermani.</title>
        <authorList>
            <person name="Oey H."/>
            <person name="Zakrzewski M."/>
            <person name="Narain K."/>
            <person name="Devi K.R."/>
            <person name="Agatsuma T."/>
            <person name="Nawaratna S."/>
            <person name="Gobert G.N."/>
            <person name="Jones M.K."/>
            <person name="Ragan M.A."/>
            <person name="McManus D.P."/>
            <person name="Krause L."/>
        </authorList>
    </citation>
    <scope>NUCLEOTIDE SEQUENCE [LARGE SCALE GENOMIC DNA]</scope>
    <source>
        <strain evidence="3 4">IND2009</strain>
    </source>
</reference>
<feature type="region of interest" description="Disordered" evidence="1">
    <location>
        <begin position="146"/>
        <end position="166"/>
    </location>
</feature>
<feature type="non-terminal residue" evidence="3">
    <location>
        <position position="1"/>
    </location>
</feature>
<comment type="caution">
    <text evidence="3">The sequence shown here is derived from an EMBL/GenBank/DDBJ whole genome shotgun (WGS) entry which is preliminary data.</text>
</comment>